<evidence type="ECO:0000256" key="1">
    <source>
        <dbReference type="SAM" id="MobiDB-lite"/>
    </source>
</evidence>
<keyword evidence="3" id="KW-1185">Reference proteome</keyword>
<dbReference type="AlphaFoldDB" id="A0A4Q8AS71"/>
<evidence type="ECO:0000313" key="2">
    <source>
        <dbReference type="EMBL" id="RZU67033.1"/>
    </source>
</evidence>
<dbReference type="Proteomes" id="UP000291483">
    <property type="component" value="Unassembled WGS sequence"/>
</dbReference>
<proteinExistence type="predicted"/>
<dbReference type="EMBL" id="SHLC01000001">
    <property type="protein sequence ID" value="RZU67033.1"/>
    <property type="molecule type" value="Genomic_DNA"/>
</dbReference>
<name>A0A4Q8AS71_9MICO</name>
<dbReference type="OrthoDB" id="5118330at2"/>
<sequence length="87" mass="9227">MPESSGAGTAAQRDQPLTEDHQMTEAQKVADIIARTSTEFSGRAEAMISATLIARFAESGLDISSVEAARVAHDIALAPKLRDTLDD</sequence>
<feature type="region of interest" description="Disordered" evidence="1">
    <location>
        <begin position="1"/>
        <end position="23"/>
    </location>
</feature>
<organism evidence="2 3">
    <name type="scientific">Microterricola gilva</name>
    <dbReference type="NCBI Taxonomy" id="393267"/>
    <lineage>
        <taxon>Bacteria</taxon>
        <taxon>Bacillati</taxon>
        <taxon>Actinomycetota</taxon>
        <taxon>Actinomycetes</taxon>
        <taxon>Micrococcales</taxon>
        <taxon>Microbacteriaceae</taxon>
        <taxon>Microterricola</taxon>
    </lineage>
</organism>
<protein>
    <submittedName>
        <fullName evidence="2">Uncharacterized protein</fullName>
    </submittedName>
</protein>
<accession>A0A4Q8AS71</accession>
<evidence type="ECO:0000313" key="3">
    <source>
        <dbReference type="Proteomes" id="UP000291483"/>
    </source>
</evidence>
<gene>
    <name evidence="2" type="ORF">EV379_3408</name>
</gene>
<dbReference type="RefSeq" id="WP_130507136.1">
    <property type="nucleotide sequence ID" value="NZ_SHLC01000001.1"/>
</dbReference>
<reference evidence="2 3" key="1">
    <citation type="submission" date="2019-02" db="EMBL/GenBank/DDBJ databases">
        <title>Sequencing the genomes of 1000 actinobacteria strains.</title>
        <authorList>
            <person name="Klenk H.-P."/>
        </authorList>
    </citation>
    <scope>NUCLEOTIDE SEQUENCE [LARGE SCALE GENOMIC DNA]</scope>
    <source>
        <strain evidence="2 3">DSM 18319</strain>
    </source>
</reference>
<comment type="caution">
    <text evidence="2">The sequence shown here is derived from an EMBL/GenBank/DDBJ whole genome shotgun (WGS) entry which is preliminary data.</text>
</comment>